<feature type="compositionally biased region" description="Low complexity" evidence="5">
    <location>
        <begin position="545"/>
        <end position="557"/>
    </location>
</feature>
<dbReference type="SMART" id="SM00827">
    <property type="entry name" value="PKS_AT"/>
    <property type="match status" value="1"/>
</dbReference>
<dbReference type="Pfam" id="PF00550">
    <property type="entry name" value="PP-binding"/>
    <property type="match status" value="1"/>
</dbReference>
<gene>
    <name evidence="8" type="ORF">CH063_12551</name>
</gene>
<dbReference type="PANTHER" id="PTHR43775:SF37">
    <property type="entry name" value="SI:DKEY-61P9.11"/>
    <property type="match status" value="1"/>
</dbReference>
<feature type="domain" description="Carrier" evidence="6">
    <location>
        <begin position="602"/>
        <end position="677"/>
    </location>
</feature>
<dbReference type="Gene3D" id="3.40.366.10">
    <property type="entry name" value="Malonyl-Coenzyme A Acyl Carrier Protein, domain 2"/>
    <property type="match status" value="1"/>
</dbReference>
<dbReference type="Gene3D" id="3.10.129.110">
    <property type="entry name" value="Polyketide synthase dehydratase"/>
    <property type="match status" value="2"/>
</dbReference>
<keyword evidence="1" id="KW-0596">Phosphopantetheine</keyword>
<dbReference type="InterPro" id="IPR001227">
    <property type="entry name" value="Ac_transferase_dom_sf"/>
</dbReference>
<dbReference type="PANTHER" id="PTHR43775">
    <property type="entry name" value="FATTY ACID SYNTHASE"/>
    <property type="match status" value="1"/>
</dbReference>
<feature type="region of interest" description="N-terminal hotdog fold" evidence="4">
    <location>
        <begin position="219"/>
        <end position="357"/>
    </location>
</feature>
<evidence type="ECO:0000256" key="3">
    <source>
        <dbReference type="ARBA" id="ARBA00022679"/>
    </source>
</evidence>
<dbReference type="InterPro" id="IPR042104">
    <property type="entry name" value="PKS_dehydratase_sf"/>
</dbReference>
<dbReference type="STRING" id="759273.H1VQU5"/>
<keyword evidence="2" id="KW-0597">Phosphoprotein</keyword>
<feature type="compositionally biased region" description="Gly residues" evidence="5">
    <location>
        <begin position="516"/>
        <end position="525"/>
    </location>
</feature>
<dbReference type="Gene3D" id="1.10.1200.10">
    <property type="entry name" value="ACP-like"/>
    <property type="match status" value="1"/>
</dbReference>
<dbReference type="Gene3D" id="3.30.70.3290">
    <property type="match status" value="1"/>
</dbReference>
<dbReference type="InterPro" id="IPR020806">
    <property type="entry name" value="PKS_PP-bd"/>
</dbReference>
<feature type="region of interest" description="C-terminal hotdog fold" evidence="4">
    <location>
        <begin position="375"/>
        <end position="512"/>
    </location>
</feature>
<comment type="caution">
    <text evidence="4">Lacks conserved residue(s) required for the propagation of feature annotation.</text>
</comment>
<dbReference type="InterPro" id="IPR016035">
    <property type="entry name" value="Acyl_Trfase/lysoPLipase"/>
</dbReference>
<dbReference type="InterPro" id="IPR050091">
    <property type="entry name" value="PKS_NRPS_Biosynth_Enz"/>
</dbReference>
<dbReference type="Proteomes" id="UP000007174">
    <property type="component" value="Unassembled WGS sequence"/>
</dbReference>
<dbReference type="GO" id="GO:0031177">
    <property type="term" value="F:phosphopantetheine binding"/>
    <property type="evidence" value="ECO:0007669"/>
    <property type="project" value="InterPro"/>
</dbReference>
<dbReference type="InterPro" id="IPR014043">
    <property type="entry name" value="Acyl_transferase_dom"/>
</dbReference>
<dbReference type="InterPro" id="IPR009081">
    <property type="entry name" value="PP-bd_ACP"/>
</dbReference>
<evidence type="ECO:0000256" key="5">
    <source>
        <dbReference type="SAM" id="MobiDB-lite"/>
    </source>
</evidence>
<keyword evidence="3" id="KW-0808">Transferase</keyword>
<evidence type="ECO:0000256" key="4">
    <source>
        <dbReference type="PROSITE-ProRule" id="PRU01363"/>
    </source>
</evidence>
<dbReference type="VEuPathDB" id="FungiDB:CH63R_03560"/>
<organism evidence="8 9">
    <name type="scientific">Colletotrichum higginsianum (strain IMI 349063)</name>
    <name type="common">Crucifer anthracnose fungus</name>
    <dbReference type="NCBI Taxonomy" id="759273"/>
    <lineage>
        <taxon>Eukaryota</taxon>
        <taxon>Fungi</taxon>
        <taxon>Dikarya</taxon>
        <taxon>Ascomycota</taxon>
        <taxon>Pezizomycotina</taxon>
        <taxon>Sordariomycetes</taxon>
        <taxon>Hypocreomycetidae</taxon>
        <taxon>Glomerellales</taxon>
        <taxon>Glomerellaceae</taxon>
        <taxon>Colletotrichum</taxon>
        <taxon>Colletotrichum destructivum species complex</taxon>
    </lineage>
</organism>
<feature type="compositionally biased region" description="Low complexity" evidence="5">
    <location>
        <begin position="742"/>
        <end position="773"/>
    </location>
</feature>
<dbReference type="HOGENOM" id="CLU_358244_0_0_1"/>
<dbReference type="PROSITE" id="PS50075">
    <property type="entry name" value="CARRIER"/>
    <property type="match status" value="1"/>
</dbReference>
<dbReference type="InterPro" id="IPR036736">
    <property type="entry name" value="ACP-like_sf"/>
</dbReference>
<evidence type="ECO:0000313" key="9">
    <source>
        <dbReference type="Proteomes" id="UP000007174"/>
    </source>
</evidence>
<feature type="region of interest" description="Disordered" evidence="5">
    <location>
        <begin position="673"/>
        <end position="782"/>
    </location>
</feature>
<feature type="compositionally biased region" description="Basic and acidic residues" evidence="5">
    <location>
        <begin position="560"/>
        <end position="572"/>
    </location>
</feature>
<protein>
    <submittedName>
        <fullName evidence="8">Polyketide synthase</fullName>
    </submittedName>
</protein>
<dbReference type="InterPro" id="IPR049900">
    <property type="entry name" value="PKS_mFAS_DH"/>
</dbReference>
<feature type="domain" description="PKS/mFAS DH" evidence="7">
    <location>
        <begin position="219"/>
        <end position="512"/>
    </location>
</feature>
<evidence type="ECO:0000256" key="2">
    <source>
        <dbReference type="ARBA" id="ARBA00022553"/>
    </source>
</evidence>
<dbReference type="GO" id="GO:0006633">
    <property type="term" value="P:fatty acid biosynthetic process"/>
    <property type="evidence" value="ECO:0007669"/>
    <property type="project" value="TreeGrafter"/>
</dbReference>
<dbReference type="AlphaFoldDB" id="H1VQU5"/>
<proteinExistence type="predicted"/>
<dbReference type="SUPFAM" id="SSF52151">
    <property type="entry name" value="FabD/lysophospholipase-like"/>
    <property type="match status" value="1"/>
</dbReference>
<name>H1VQU5_COLHI</name>
<dbReference type="PROSITE" id="PS52019">
    <property type="entry name" value="PKS_MFAS_DH"/>
    <property type="match status" value="1"/>
</dbReference>
<dbReference type="eggNOG" id="KOG1202">
    <property type="taxonomic scope" value="Eukaryota"/>
</dbReference>
<feature type="region of interest" description="Disordered" evidence="5">
    <location>
        <begin position="510"/>
        <end position="575"/>
    </location>
</feature>
<dbReference type="EMBL" id="CACQ02005506">
    <property type="protein sequence ID" value="CCF42601.1"/>
    <property type="molecule type" value="Genomic_DNA"/>
</dbReference>
<reference evidence="9" key="1">
    <citation type="journal article" date="2012" name="Nat. Genet.">
        <title>Lifestyle transitions in plant pathogenic Colletotrichum fungi deciphered by genome and transcriptome analyses.</title>
        <authorList>
            <person name="O'Connell R.J."/>
            <person name="Thon M.R."/>
            <person name="Hacquard S."/>
            <person name="Amyotte S.G."/>
            <person name="Kleemann J."/>
            <person name="Torres M.F."/>
            <person name="Damm U."/>
            <person name="Buiate E.A."/>
            <person name="Epstein L."/>
            <person name="Alkan N."/>
            <person name="Altmueller J."/>
            <person name="Alvarado-Balderrama L."/>
            <person name="Bauser C.A."/>
            <person name="Becker C."/>
            <person name="Birren B.W."/>
            <person name="Chen Z."/>
            <person name="Choi J."/>
            <person name="Crouch J.A."/>
            <person name="Duvick J.P."/>
            <person name="Farman M.A."/>
            <person name="Gan P."/>
            <person name="Heiman D."/>
            <person name="Henrissat B."/>
            <person name="Howard R.J."/>
            <person name="Kabbage M."/>
            <person name="Koch C."/>
            <person name="Kracher B."/>
            <person name="Kubo Y."/>
            <person name="Law A.D."/>
            <person name="Lebrun M.-H."/>
            <person name="Lee Y.-H."/>
            <person name="Miyara I."/>
            <person name="Moore N."/>
            <person name="Neumann U."/>
            <person name="Nordstroem K."/>
            <person name="Panaccione D.G."/>
            <person name="Panstruga R."/>
            <person name="Place M."/>
            <person name="Proctor R.H."/>
            <person name="Prusky D."/>
            <person name="Rech G."/>
            <person name="Reinhardt R."/>
            <person name="Rollins J.A."/>
            <person name="Rounsley S."/>
            <person name="Schardl C.L."/>
            <person name="Schwartz D.C."/>
            <person name="Shenoy N."/>
            <person name="Shirasu K."/>
            <person name="Sikhakolli U.R."/>
            <person name="Stueber K."/>
            <person name="Sukno S.A."/>
            <person name="Sweigard J.A."/>
            <person name="Takano Y."/>
            <person name="Takahara H."/>
            <person name="Trail F."/>
            <person name="van der Does H.C."/>
            <person name="Voll L.M."/>
            <person name="Will I."/>
            <person name="Young S."/>
            <person name="Zeng Q."/>
            <person name="Zhang J."/>
            <person name="Zhou S."/>
            <person name="Dickman M.B."/>
            <person name="Schulze-Lefert P."/>
            <person name="Ver Loren van Themaat E."/>
            <person name="Ma L.-J."/>
            <person name="Vaillancourt L.J."/>
        </authorList>
    </citation>
    <scope>NUCLEOTIDE SEQUENCE [LARGE SCALE GENOMIC DNA]</scope>
    <source>
        <strain evidence="9">IMI 349063</strain>
    </source>
</reference>
<feature type="compositionally biased region" description="Low complexity" evidence="5">
    <location>
        <begin position="721"/>
        <end position="733"/>
    </location>
</feature>
<sequence>MKQKTRSKVLPLPFGFHSFQVDAILDEFVALASGPGITYSWPPRVPVASTVLASVVEDDADFKFGPEYLAKQARNPVDFVGALHAVRARFQDSNPPVWLEIGPSQVCGAFVQETLSPPAGHVLSTLAGVNTSAWAAISECLAALYIHGCDPDWMLLHAPFERILRLLTLPSYAWDTKDFWIPYRERKLLPGGSAGDDGAGTGSTPGHLGRHQPIISTCAQYIVDKTKEKDGKTRVTVGASVTLPGFLAMIEGHRMQGVGLCPGSVFSEAAFVAAKCALEHCSGRKMDDSLKRFSLRSAHLRRPLTASLAGPEGELHVTAVVESESLVQVSFKALSRSSSSSSTSSSSSSAAAAAAAAPRSFDLGCCVVVVGNANLSDSDSDSDSFYIRARMLEVRRSCSSRLPASIFYALFSRAVQYASDNYRCVREVFVSDDFAEAVAEVVPVRDPAGVRLERFEQTADIEPGRSYFTYARVAERKADSAVCEVVVFDDADRLVMRTRRMRFHEVPNSVLQNLLPGGGGGGGGSRQDQSSLNSGGGKLKVQTSPARASPRAAASDEAATETKTELGIETRAKQPPAVFSVENQDALESDDCQQQPPGQVKSGLLPVILESIAEETGLDTAELTDDDAALADLGVDSIMAVEFCARVKEKSGYSLSPLFMLEHPTIGHLVRSFGAPQQPEQPEGRPKLEQEQDITVSPSADNIGASMTFEDTSVAERTPESSSSSSSPGSRSSKAVHRPARGGCTCPATAAAPSPPTSTCSGASSPCPSTGSTRPSCAAHPG</sequence>
<dbReference type="SMART" id="SM00823">
    <property type="entry name" value="PKS_PP"/>
    <property type="match status" value="1"/>
</dbReference>
<accession>H1VQU5</accession>
<evidence type="ECO:0000256" key="1">
    <source>
        <dbReference type="ARBA" id="ARBA00022450"/>
    </source>
</evidence>
<evidence type="ECO:0000259" key="7">
    <source>
        <dbReference type="PROSITE" id="PS52019"/>
    </source>
</evidence>
<evidence type="ECO:0000259" key="6">
    <source>
        <dbReference type="PROSITE" id="PS50075"/>
    </source>
</evidence>
<dbReference type="SUPFAM" id="SSF47336">
    <property type="entry name" value="ACP-like"/>
    <property type="match status" value="1"/>
</dbReference>
<dbReference type="GO" id="GO:0004312">
    <property type="term" value="F:fatty acid synthase activity"/>
    <property type="evidence" value="ECO:0007669"/>
    <property type="project" value="TreeGrafter"/>
</dbReference>
<evidence type="ECO:0000313" key="8">
    <source>
        <dbReference type="EMBL" id="CCF42601.1"/>
    </source>
</evidence>